<dbReference type="AlphaFoldDB" id="W3V3V3"/>
<dbReference type="Gene3D" id="3.40.50.720">
    <property type="entry name" value="NAD(P)-binding Rossmann-like Domain"/>
    <property type="match status" value="1"/>
</dbReference>
<sequence>MLPSERRDFIYRYVHEYRTISINILVKQESHMKVIITGGAGFLGQQLARALLEDNHELNFDQLILTDIQRSISPVNDPRVQCLALDLTQANAAEKLIDENSIVLFHLAAIVSSHAENDFDLGLQVNFDVTRNLLAIARAKNPKLKLIFTSSLAVFGGELPATITEQSAVNPQSSYGTQKAMCELLINDYSRKGYVDGRVLRLPTISVRPGKPNKAASSFASGIIREPLHGESSICPVSRDLTLWISSPETVIRNFIHATQIPAEKFGLSRTVNLPGISVTVQGMIDALAEIAGQKTVDLIRFEPDENINRIVASWPGNFDISHGLSLGFHADGTFHDAIRAFIANNPPQKGG</sequence>
<dbReference type="Proteomes" id="UP000018957">
    <property type="component" value="Unassembled WGS sequence"/>
</dbReference>
<dbReference type="Pfam" id="PF01370">
    <property type="entry name" value="Epimerase"/>
    <property type="match status" value="1"/>
</dbReference>
<evidence type="ECO:0000256" key="1">
    <source>
        <dbReference type="ARBA" id="ARBA00022857"/>
    </source>
</evidence>
<dbReference type="PATRIC" id="fig|1004151.3.peg.2619"/>
<evidence type="ECO:0000313" key="4">
    <source>
        <dbReference type="EMBL" id="ETS30596.1"/>
    </source>
</evidence>
<evidence type="ECO:0000256" key="2">
    <source>
        <dbReference type="ARBA" id="ARBA00023277"/>
    </source>
</evidence>
<dbReference type="InterPro" id="IPR001509">
    <property type="entry name" value="Epimerase_deHydtase"/>
</dbReference>
<comment type="caution">
    <text evidence="4">The sequence shown here is derived from an EMBL/GenBank/DDBJ whole genome shotgun (WGS) entry which is preliminary data.</text>
</comment>
<dbReference type="InterPro" id="IPR050005">
    <property type="entry name" value="DenD"/>
</dbReference>
<dbReference type="PANTHER" id="PTHR43103">
    <property type="entry name" value="NUCLEOSIDE-DIPHOSPHATE-SUGAR EPIMERASE"/>
    <property type="match status" value="1"/>
</dbReference>
<dbReference type="InterPro" id="IPR036291">
    <property type="entry name" value="NAD(P)-bd_dom_sf"/>
</dbReference>
<proteinExistence type="predicted"/>
<organism evidence="4 5">
    <name type="scientific">Photorhabdus khanii NC19</name>
    <dbReference type="NCBI Taxonomy" id="1004151"/>
    <lineage>
        <taxon>Bacteria</taxon>
        <taxon>Pseudomonadati</taxon>
        <taxon>Pseudomonadota</taxon>
        <taxon>Gammaproteobacteria</taxon>
        <taxon>Enterobacterales</taxon>
        <taxon>Morganellaceae</taxon>
        <taxon>Photorhabdus</taxon>
    </lineage>
</organism>
<reference evidence="4 5" key="1">
    <citation type="submission" date="2013-11" db="EMBL/GenBank/DDBJ databases">
        <title>Elucidation of the Photorhabdus temperata genome and generation of transposon mutant library to identify motility mutants.</title>
        <authorList>
            <person name="Hurst S.G.IV."/>
            <person name="Micheals B."/>
            <person name="Abebe-Akele F."/>
            <person name="Rowedder H."/>
            <person name="Bullock H."/>
            <person name="Jackobeck R."/>
            <person name="Janicki E."/>
            <person name="Tisa L.S."/>
        </authorList>
    </citation>
    <scope>NUCLEOTIDE SEQUENCE [LARGE SCALE GENOMIC DNA]</scope>
    <source>
        <strain evidence="4 5">NC19</strain>
    </source>
</reference>
<dbReference type="GO" id="GO:0016491">
    <property type="term" value="F:oxidoreductase activity"/>
    <property type="evidence" value="ECO:0007669"/>
    <property type="project" value="InterPro"/>
</dbReference>
<feature type="domain" description="NAD-dependent epimerase/dehydratase" evidence="3">
    <location>
        <begin position="34"/>
        <end position="258"/>
    </location>
</feature>
<accession>W3V3V3</accession>
<protein>
    <submittedName>
        <fullName evidence="4">Nucleoside-diphosphate-sugar epimerase</fullName>
    </submittedName>
</protein>
<evidence type="ECO:0000313" key="5">
    <source>
        <dbReference type="Proteomes" id="UP000018957"/>
    </source>
</evidence>
<keyword evidence="2" id="KW-0119">Carbohydrate metabolism</keyword>
<evidence type="ECO:0000259" key="3">
    <source>
        <dbReference type="Pfam" id="PF01370"/>
    </source>
</evidence>
<name>W3V3V3_9GAMM</name>
<keyword evidence="5" id="KW-1185">Reference proteome</keyword>
<dbReference type="CDD" id="cd05238">
    <property type="entry name" value="Gne_like_SDR_e"/>
    <property type="match status" value="1"/>
</dbReference>
<dbReference type="EMBL" id="AYSJ01000013">
    <property type="protein sequence ID" value="ETS30596.1"/>
    <property type="molecule type" value="Genomic_DNA"/>
</dbReference>
<dbReference type="NCBIfam" id="NF043036">
    <property type="entry name" value="ErythonDh"/>
    <property type="match status" value="1"/>
</dbReference>
<gene>
    <name evidence="4" type="ORF">PTE_02540</name>
</gene>
<dbReference type="Gene3D" id="3.90.25.10">
    <property type="entry name" value="UDP-galactose 4-epimerase, domain 1"/>
    <property type="match status" value="1"/>
</dbReference>
<dbReference type="SUPFAM" id="SSF51735">
    <property type="entry name" value="NAD(P)-binding Rossmann-fold domains"/>
    <property type="match status" value="1"/>
</dbReference>
<keyword evidence="1" id="KW-0521">NADP</keyword>
<dbReference type="PANTHER" id="PTHR43103:SF3">
    <property type="entry name" value="ADP-L-GLYCERO-D-MANNO-HEPTOSE-6-EPIMERASE"/>
    <property type="match status" value="1"/>
</dbReference>